<feature type="region of interest" description="Disordered" evidence="2">
    <location>
        <begin position="1"/>
        <end position="72"/>
    </location>
</feature>
<feature type="compositionally biased region" description="Polar residues" evidence="2">
    <location>
        <begin position="1"/>
        <end position="42"/>
    </location>
</feature>
<feature type="region of interest" description="Disordered" evidence="2">
    <location>
        <begin position="713"/>
        <end position="756"/>
    </location>
</feature>
<feature type="region of interest" description="Disordered" evidence="2">
    <location>
        <begin position="1257"/>
        <end position="1280"/>
    </location>
</feature>
<feature type="domain" description="SAC3 helical" evidence="4">
    <location>
        <begin position="774"/>
        <end position="849"/>
    </location>
</feature>
<organism evidence="5 6">
    <name type="scientific">Lodderomyces beijingensis</name>
    <dbReference type="NCBI Taxonomy" id="1775926"/>
    <lineage>
        <taxon>Eukaryota</taxon>
        <taxon>Fungi</taxon>
        <taxon>Dikarya</taxon>
        <taxon>Ascomycota</taxon>
        <taxon>Saccharomycotina</taxon>
        <taxon>Pichiomycetes</taxon>
        <taxon>Debaryomycetaceae</taxon>
        <taxon>Candida/Lodderomyces clade</taxon>
        <taxon>Lodderomyces</taxon>
    </lineage>
</organism>
<gene>
    <name evidence="5" type="ORF">LODBEIA_P03670</name>
</gene>
<evidence type="ECO:0000259" key="4">
    <source>
        <dbReference type="Pfam" id="PF12209"/>
    </source>
</evidence>
<dbReference type="GeneID" id="92205563"/>
<dbReference type="RefSeq" id="XP_066827305.1">
    <property type="nucleotide sequence ID" value="XM_066973805.1"/>
</dbReference>
<feature type="region of interest" description="Disordered" evidence="2">
    <location>
        <begin position="660"/>
        <end position="684"/>
    </location>
</feature>
<evidence type="ECO:0000313" key="5">
    <source>
        <dbReference type="EMBL" id="CAK9435640.1"/>
    </source>
</evidence>
<dbReference type="PIRSF" id="PIRSF037320">
    <property type="entry name" value="mRNA_export_factor_Sac3"/>
    <property type="match status" value="1"/>
</dbReference>
<dbReference type="Pfam" id="PF12209">
    <property type="entry name" value="SAC3"/>
    <property type="match status" value="1"/>
</dbReference>
<comment type="similarity">
    <text evidence="1">Belongs to the SAC3 family.</text>
</comment>
<dbReference type="InterPro" id="IPR045107">
    <property type="entry name" value="SAC3/GANP/THP3"/>
</dbReference>
<sequence>MKNRHTQSFAFDSNGNGFNPRPSSTNAHQANGSTLKKSTNSPDKPFGKNLVKRYGNNANKTSSVEPKLASPAVDEELDIPKRIIQKQKPDELQNFTSDEVSTTGALFPNPEAMGFKSRKLSQPRPIPKYFLTQPKYLITPEFVQNDWDRKNQERMEQMEAANQGRDYQGLYEELQKLREVERREMEKLGLVDAENVAKSLDDAIAFQGSCMDMCPVFERVRRQLENNVKTLEKDPYTNKIAKSRAVKAFSRPAAGQPPPLPSEVRPPHVLVQTLDYLVEEVVDQLPDSHSFLWDRTRSIRQDFTYQNSFGPEAVDCNEKIVRIHLISLHVMASADVDYSQQQELEQFNKALQTLMEIYEDVRNNGGSCPNEAEFRAYHLLSHIRDPEVERQIQELPDHIYNDKNIQIALELRKLITQNNIVERGVKPLVGALNFYVDFFRKIYNDTTPLLIACLLETQFSEIRFYALKAMSRSFHSKSRGYSLSSLQDALGFYYAEDLLAFLKYYEIDTIEDNGQMSADLFNVEKLKSQYKLNSFQEKPRYPPVYSPQIDQKIKGRDYKHFINNGLPNATFDIRTDAKSKPASTSLSSAQAGGNRSLETTTFQALKQFPNNSFKPSEIKFSQPPQEEAHISQSHKPGPGPTLAKPAAPQFTFNAPSAKMQTLKPVPTPSNTFTLNSTPSISATSAAPNKIDFSSVKPVPDYSGRNLFQAKKVTFNPQPEINSLPAREEKQDKLPTPSPSMPALSEPLPSPKVTVNTPPAKKKLVDLDLFSKAAQEIASQILRQVVETETQTLLTKIFQNRQAQVQRSTIIKTFGKELFSAFLDEIISESLLNTKATSHHDRLAKKRAMKSMAANARKSLHAFRERKLRATELRGVTFARQEKRLASASVDSSFSEIESAHKRRKQSVADLNIGQRKKQMTELWTPLNLKKFVETCSRGVNLKIEEPNLKLTCLLVVEDWSSPYSKWLNSKFALQPNISAMVYENSVSSDKVDLQVTSLPRKDHLNKKMFQSCSFVIFEFGLVAKSSISIAEKLETDYKVLKSIVSWIEKYSYYRAHLVILFWDASRSGLRNEEVASKLKLSQFSNAKNVKDVILCNMSSNDTDTSANFGNILTQALDKIADDFDGELTAKGQKHKIKLLNQQAAATAISDNRATLKPEVDDLDKLNAKLMKRAQFLRKYKNLRPMGPPATKPTPNPNRTMDTTALANKTLASIMAQHANRSSAGTSSRGSTFFLDSSVSSIGNGSVLNAFGQGVVEESTPVGSPNTSLLNQSAGGTIRRKSDKIAKLRDLAANIKSRYQKPDSASGDAPSPKLNGPLF</sequence>
<accession>A0ABP0ZDA2</accession>
<dbReference type="EMBL" id="OZ022405">
    <property type="protein sequence ID" value="CAK9435640.1"/>
    <property type="molecule type" value="Genomic_DNA"/>
</dbReference>
<proteinExistence type="inferred from homology"/>
<dbReference type="Pfam" id="PF03399">
    <property type="entry name" value="SAC3_GANP"/>
    <property type="match status" value="1"/>
</dbReference>
<dbReference type="InterPro" id="IPR017173">
    <property type="entry name" value="Sac3"/>
</dbReference>
<name>A0ABP0ZDA2_9ASCO</name>
<dbReference type="PANTHER" id="PTHR12436:SF3">
    <property type="entry name" value="GERMINAL-CENTER ASSOCIATED NUCLEAR PROTEIN"/>
    <property type="match status" value="1"/>
</dbReference>
<dbReference type="Gene3D" id="6.10.250.2880">
    <property type="match status" value="1"/>
</dbReference>
<feature type="domain" description="SAC3/GANP/THP3 conserved" evidence="3">
    <location>
        <begin position="213"/>
        <end position="509"/>
    </location>
</feature>
<feature type="compositionally biased region" description="Polar residues" evidence="2">
    <location>
        <begin position="1260"/>
        <end position="1274"/>
    </location>
</feature>
<evidence type="ECO:0000313" key="6">
    <source>
        <dbReference type="Proteomes" id="UP001497383"/>
    </source>
</evidence>
<evidence type="ECO:0000256" key="1">
    <source>
        <dbReference type="PIRNR" id="PIRNR037320"/>
    </source>
</evidence>
<comment type="subcellular location">
    <subcellularLocation>
        <location evidence="1">Nucleus envelope</location>
    </subcellularLocation>
</comment>
<evidence type="ECO:0000259" key="3">
    <source>
        <dbReference type="Pfam" id="PF03399"/>
    </source>
</evidence>
<feature type="region of interest" description="Disordered" evidence="2">
    <location>
        <begin position="611"/>
        <end position="648"/>
    </location>
</feature>
<keyword evidence="6" id="KW-1185">Reference proteome</keyword>
<dbReference type="InterPro" id="IPR024293">
    <property type="entry name" value="SAC3_helical"/>
</dbReference>
<reference evidence="5 6" key="1">
    <citation type="submission" date="2024-03" db="EMBL/GenBank/DDBJ databases">
        <authorList>
            <person name="Brejova B."/>
        </authorList>
    </citation>
    <scope>NUCLEOTIDE SEQUENCE [LARGE SCALE GENOMIC DNA]</scope>
    <source>
        <strain evidence="5 6">CBS 14171</strain>
    </source>
</reference>
<dbReference type="PANTHER" id="PTHR12436">
    <property type="entry name" value="80 KDA MCM3-ASSOCIATED PROTEIN"/>
    <property type="match status" value="1"/>
</dbReference>
<evidence type="ECO:0000256" key="2">
    <source>
        <dbReference type="SAM" id="MobiDB-lite"/>
    </source>
</evidence>
<dbReference type="Proteomes" id="UP001497383">
    <property type="component" value="Chromosome 1"/>
</dbReference>
<feature type="region of interest" description="Disordered" evidence="2">
    <location>
        <begin position="1295"/>
        <end position="1318"/>
    </location>
</feature>
<dbReference type="InterPro" id="IPR005062">
    <property type="entry name" value="SAC3/GANP/THP3_conserved"/>
</dbReference>
<protein>
    <recommendedName>
        <fullName evidence="1">Nuclear mRNA export factor</fullName>
    </recommendedName>
</protein>
<dbReference type="Gene3D" id="1.25.40.990">
    <property type="match status" value="1"/>
</dbReference>
<keyword evidence="1" id="KW-0539">Nucleus</keyword>